<protein>
    <submittedName>
        <fullName evidence="3">Uncharacterized protein</fullName>
    </submittedName>
</protein>
<feature type="compositionally biased region" description="Polar residues" evidence="1">
    <location>
        <begin position="475"/>
        <end position="487"/>
    </location>
</feature>
<feature type="transmembrane region" description="Helical" evidence="2">
    <location>
        <begin position="729"/>
        <end position="751"/>
    </location>
</feature>
<dbReference type="GO" id="GO:1903778">
    <property type="term" value="P:protein localization to vacuolar membrane"/>
    <property type="evidence" value="ECO:0007669"/>
    <property type="project" value="TreeGrafter"/>
</dbReference>
<gene>
    <name evidence="3" type="ORF">IMSHALPRED_010904</name>
</gene>
<dbReference type="GO" id="GO:0010513">
    <property type="term" value="P:positive regulation of phosphatidylinositol biosynthetic process"/>
    <property type="evidence" value="ECO:0007669"/>
    <property type="project" value="TreeGrafter"/>
</dbReference>
<feature type="region of interest" description="Disordered" evidence="1">
    <location>
        <begin position="593"/>
        <end position="664"/>
    </location>
</feature>
<feature type="compositionally biased region" description="Polar residues" evidence="1">
    <location>
        <begin position="188"/>
        <end position="197"/>
    </location>
</feature>
<evidence type="ECO:0000313" key="3">
    <source>
        <dbReference type="EMBL" id="CAF9936799.1"/>
    </source>
</evidence>
<sequence length="971" mass="104111">MAPTAERPKDDPVEVEDKVSHETKPESGKEGTQDPQQHSSSAPNLTRASTTSQLSATSSATTSPIPSREGSPVRPSIKLATSTGSRVPNRSRKNSQDSSPIRVPSANIPTVPSAAAIQRALSATGTPHLPPSAAADFALDAPRPQRTNKGSAGGSQHPGSSGPRVKSPPPSASSGTNSPFLATRKIDQSQSTPTTPSIVVERPTRSFTFGSESDIPEDDHPMKSETRTPVRGISGSGPALETVQESSLPDTPGIGSRVAHISKGSSNDHPERIEENPMEEAFGRETSSRAESGNDSAGSKRAGAKGADGNQDTRKSATAANSAKPPAVRSKRSFTQLPFTKTKTAPSDGSVKNMTVETETVSSIPQLALGGGAGERNALGRTDTGGSLRLKLSSETIRPKKEKKRAVRKAPSMNSGTGGLLFKLFHHRYDIHSQIPSPEYTLVRSPDSPSDQVSGYIMSDLRSSNRKDKHKHTQSFDCKTPNPNGTPRRTSAVLILLRGSTASSKADIFEAKVASAVGEADSSDSEETFVYESNPPEPHSARTHRFHSRTPSATSIMSHHDHYGAKSRPEGHHSVIGKKSMKFSNNYNSIGYSNEGGDGTVRGPSQTGRPASGNTVHPHHIGRYGRGGHASLFDSDSPFSTATKSTRSAVGHESPRSSRNPQAVYVTKSPRKIEELMSYDLEGEGADDERTPLVSSIRNGRNRRRPLPGSVRHIYSEDRDHRCCGRVTAFTSLGSILAILIAAIVVILIMCSKPLDDVHVKDIRNVLASEQEIMLDLHVHAINPNLLDIQVSDLDVNIFAKSKHVGTSSLWRAGHPQTSTRKLRPSSHTNDVASQQAPPFLDPSDIISHFDDGVDEGTDPIEDPATDSQTMLLGQIFEFDSPLIFDASPIRHLSLGSVGEVRLAKPGNKTEEGGSARWEHVLQYDFELIVRGVMKYSLPISSTLRKAKIAGSVLVHTIEANSESGRTRASR</sequence>
<dbReference type="AlphaFoldDB" id="A0A8H3G588"/>
<dbReference type="Proteomes" id="UP000664534">
    <property type="component" value="Unassembled WGS sequence"/>
</dbReference>
<feature type="region of interest" description="Disordered" evidence="1">
    <location>
        <begin position="554"/>
        <end position="573"/>
    </location>
</feature>
<keyword evidence="2" id="KW-0812">Transmembrane</keyword>
<evidence type="ECO:0000313" key="4">
    <source>
        <dbReference type="Proteomes" id="UP000664534"/>
    </source>
</evidence>
<organism evidence="3 4">
    <name type="scientific">Imshaugia aleurites</name>
    <dbReference type="NCBI Taxonomy" id="172621"/>
    <lineage>
        <taxon>Eukaryota</taxon>
        <taxon>Fungi</taxon>
        <taxon>Dikarya</taxon>
        <taxon>Ascomycota</taxon>
        <taxon>Pezizomycotina</taxon>
        <taxon>Lecanoromycetes</taxon>
        <taxon>OSLEUM clade</taxon>
        <taxon>Lecanoromycetidae</taxon>
        <taxon>Lecanorales</taxon>
        <taxon>Lecanorineae</taxon>
        <taxon>Parmeliaceae</taxon>
        <taxon>Imshaugia</taxon>
    </lineage>
</organism>
<feature type="compositionally biased region" description="Basic and acidic residues" evidence="1">
    <location>
        <begin position="1"/>
        <end position="32"/>
    </location>
</feature>
<feature type="compositionally biased region" description="Basic and acidic residues" evidence="1">
    <location>
        <begin position="266"/>
        <end position="288"/>
    </location>
</feature>
<feature type="compositionally biased region" description="Polar residues" evidence="1">
    <location>
        <begin position="79"/>
        <end position="88"/>
    </location>
</feature>
<name>A0A8H3G588_9LECA</name>
<feature type="compositionally biased region" description="Polar residues" evidence="1">
    <location>
        <begin position="33"/>
        <end position="44"/>
    </location>
</feature>
<dbReference type="EMBL" id="CAJPDT010000094">
    <property type="protein sequence ID" value="CAF9936799.1"/>
    <property type="molecule type" value="Genomic_DNA"/>
</dbReference>
<dbReference type="GO" id="GO:0000011">
    <property type="term" value="P:vacuole inheritance"/>
    <property type="evidence" value="ECO:0007669"/>
    <property type="project" value="TreeGrafter"/>
</dbReference>
<dbReference type="PANTHER" id="PTHR28258">
    <property type="entry name" value="VACUOLAR SEGREGATION PROTEIN 7"/>
    <property type="match status" value="1"/>
</dbReference>
<dbReference type="Pfam" id="PF12751">
    <property type="entry name" value="Vac7"/>
    <property type="match status" value="2"/>
</dbReference>
<dbReference type="OrthoDB" id="1204at2759"/>
<evidence type="ECO:0000256" key="2">
    <source>
        <dbReference type="SAM" id="Phobius"/>
    </source>
</evidence>
<feature type="compositionally biased region" description="Polar residues" evidence="1">
    <location>
        <begin position="603"/>
        <end position="615"/>
    </location>
</feature>
<feature type="region of interest" description="Disordered" evidence="1">
    <location>
        <begin position="367"/>
        <end position="386"/>
    </location>
</feature>
<feature type="compositionally biased region" description="Polar residues" evidence="1">
    <location>
        <begin position="333"/>
        <end position="350"/>
    </location>
</feature>
<feature type="compositionally biased region" description="Low complexity" evidence="1">
    <location>
        <begin position="46"/>
        <end position="63"/>
    </location>
</feature>
<keyword evidence="4" id="KW-1185">Reference proteome</keyword>
<proteinExistence type="predicted"/>
<dbReference type="GO" id="GO:0070772">
    <property type="term" value="C:PAS complex"/>
    <property type="evidence" value="ECO:0007669"/>
    <property type="project" value="TreeGrafter"/>
</dbReference>
<keyword evidence="2" id="KW-1133">Transmembrane helix</keyword>
<evidence type="ECO:0000256" key="1">
    <source>
        <dbReference type="SAM" id="MobiDB-lite"/>
    </source>
</evidence>
<feature type="region of interest" description="Disordered" evidence="1">
    <location>
        <begin position="1"/>
        <end position="350"/>
    </location>
</feature>
<dbReference type="GO" id="GO:0000329">
    <property type="term" value="C:fungal-type vacuole membrane"/>
    <property type="evidence" value="ECO:0007669"/>
    <property type="project" value="TreeGrafter"/>
</dbReference>
<feature type="compositionally biased region" description="Low complexity" evidence="1">
    <location>
        <begin position="295"/>
        <end position="309"/>
    </location>
</feature>
<feature type="compositionally biased region" description="Polar residues" evidence="1">
    <location>
        <begin position="637"/>
        <end position="648"/>
    </location>
</feature>
<accession>A0A8H3G588</accession>
<comment type="caution">
    <text evidence="3">The sequence shown here is derived from an EMBL/GenBank/DDBJ whole genome shotgun (WGS) entry which is preliminary data.</text>
</comment>
<feature type="compositionally biased region" description="Basic and acidic residues" evidence="1">
    <location>
        <begin position="218"/>
        <end position="228"/>
    </location>
</feature>
<feature type="region of interest" description="Disordered" evidence="1">
    <location>
        <begin position="462"/>
        <end position="487"/>
    </location>
</feature>
<dbReference type="PANTHER" id="PTHR28258:SF1">
    <property type="entry name" value="VACUOLAR SEGREGATION PROTEIN 7"/>
    <property type="match status" value="1"/>
</dbReference>
<feature type="region of interest" description="Disordered" evidence="1">
    <location>
        <begin position="810"/>
        <end position="834"/>
    </location>
</feature>
<keyword evidence="2" id="KW-0472">Membrane</keyword>
<reference evidence="3" key="1">
    <citation type="submission" date="2021-03" db="EMBL/GenBank/DDBJ databases">
        <authorList>
            <person name="Tagirdzhanova G."/>
        </authorList>
    </citation>
    <scope>NUCLEOTIDE SEQUENCE</scope>
</reference>
<feature type="compositionally biased region" description="Basic and acidic residues" evidence="1">
    <location>
        <begin position="558"/>
        <end position="573"/>
    </location>
</feature>
<dbReference type="InterPro" id="IPR024260">
    <property type="entry name" value="Vac7"/>
</dbReference>